<feature type="region of interest" description="Disordered" evidence="1">
    <location>
        <begin position="100"/>
        <end position="133"/>
    </location>
</feature>
<feature type="region of interest" description="Disordered" evidence="1">
    <location>
        <begin position="141"/>
        <end position="160"/>
    </location>
</feature>
<evidence type="ECO:0000256" key="1">
    <source>
        <dbReference type="SAM" id="MobiDB-lite"/>
    </source>
</evidence>
<proteinExistence type="predicted"/>
<feature type="compositionally biased region" description="Basic residues" evidence="1">
    <location>
        <begin position="15"/>
        <end position="31"/>
    </location>
</feature>
<gene>
    <name evidence="2" type="ORF">I7I51_05235</name>
</gene>
<reference evidence="2" key="1">
    <citation type="submission" date="2021-01" db="EMBL/GenBank/DDBJ databases">
        <title>Chromosome-level genome assembly of a human fungal pathogen reveals clustering of transcriptionally co-regulated genes.</title>
        <authorList>
            <person name="Voorhies M."/>
            <person name="Cohen S."/>
            <person name="Shea T.P."/>
            <person name="Petrus S."/>
            <person name="Munoz J.F."/>
            <person name="Poplawski S."/>
            <person name="Goldman W.E."/>
            <person name="Michael T."/>
            <person name="Cuomo C.A."/>
            <person name="Sil A."/>
            <person name="Beyhan S."/>
        </authorList>
    </citation>
    <scope>NUCLEOTIDE SEQUENCE</scope>
    <source>
        <strain evidence="2">WU24</strain>
    </source>
</reference>
<feature type="region of interest" description="Disordered" evidence="1">
    <location>
        <begin position="9"/>
        <end position="37"/>
    </location>
</feature>
<dbReference type="AlphaFoldDB" id="A0A8A1M1T5"/>
<accession>A0A8A1M1T5</accession>
<sequence length="331" mass="36514">MFSADFHFINETPPKRPKRRRLGHSPARRAPAKPPQSISNCECRILWKSIECIHERVVILEQMICELGRADYLNSAFGGPVCRSKDIKQQVLKISSSGASLKCPASNEEAIPSVTDKNKPAPTLNRTSSCKRSADKTSFDEDIYSEASDPSLKKRSDDHITPMHEQAVSGNLESGERATSQRESIVATGSVLNHGTQFNFNDRNDEVPNAETTAGFLGPGESSSTAQTYPHGYHFATRDYNLGFPANSMRSSHKRNPVCDFDDGNFFLTEQNSGLAWGETAGDWRGSEVYSHTWDGHGAAMDFNRGFPAGDPIDQILYSSGCINFPRYAAN</sequence>
<organism evidence="2 3">
    <name type="scientific">Ajellomyces capsulatus</name>
    <name type="common">Darling's disease fungus</name>
    <name type="synonym">Histoplasma capsulatum</name>
    <dbReference type="NCBI Taxonomy" id="5037"/>
    <lineage>
        <taxon>Eukaryota</taxon>
        <taxon>Fungi</taxon>
        <taxon>Dikarya</taxon>
        <taxon>Ascomycota</taxon>
        <taxon>Pezizomycotina</taxon>
        <taxon>Eurotiomycetes</taxon>
        <taxon>Eurotiomycetidae</taxon>
        <taxon>Onygenales</taxon>
        <taxon>Ajellomycetaceae</taxon>
        <taxon>Histoplasma</taxon>
    </lineage>
</organism>
<dbReference type="VEuPathDB" id="FungiDB:I7I51_05235"/>
<feature type="compositionally biased region" description="Basic and acidic residues" evidence="1">
    <location>
        <begin position="151"/>
        <end position="160"/>
    </location>
</feature>
<evidence type="ECO:0000313" key="3">
    <source>
        <dbReference type="Proteomes" id="UP000663671"/>
    </source>
</evidence>
<protein>
    <submittedName>
        <fullName evidence="2">Uncharacterized protein</fullName>
    </submittedName>
</protein>
<evidence type="ECO:0000313" key="2">
    <source>
        <dbReference type="EMBL" id="QSS60436.1"/>
    </source>
</evidence>
<dbReference type="EMBL" id="CP069110">
    <property type="protein sequence ID" value="QSS60436.1"/>
    <property type="molecule type" value="Genomic_DNA"/>
</dbReference>
<dbReference type="Proteomes" id="UP000663671">
    <property type="component" value="Chromosome 4"/>
</dbReference>
<name>A0A8A1M1T5_AJECA</name>